<feature type="non-terminal residue" evidence="2">
    <location>
        <position position="157"/>
    </location>
</feature>
<dbReference type="Proteomes" id="UP001189429">
    <property type="component" value="Unassembled WGS sequence"/>
</dbReference>
<proteinExistence type="predicted"/>
<reference evidence="2" key="1">
    <citation type="submission" date="2023-10" db="EMBL/GenBank/DDBJ databases">
        <authorList>
            <person name="Chen Y."/>
            <person name="Shah S."/>
            <person name="Dougan E. K."/>
            <person name="Thang M."/>
            <person name="Chan C."/>
        </authorList>
    </citation>
    <scope>NUCLEOTIDE SEQUENCE [LARGE SCALE GENOMIC DNA]</scope>
</reference>
<evidence type="ECO:0000256" key="1">
    <source>
        <dbReference type="SAM" id="Coils"/>
    </source>
</evidence>
<organism evidence="2 3">
    <name type="scientific">Prorocentrum cordatum</name>
    <dbReference type="NCBI Taxonomy" id="2364126"/>
    <lineage>
        <taxon>Eukaryota</taxon>
        <taxon>Sar</taxon>
        <taxon>Alveolata</taxon>
        <taxon>Dinophyceae</taxon>
        <taxon>Prorocentrales</taxon>
        <taxon>Prorocentraceae</taxon>
        <taxon>Prorocentrum</taxon>
    </lineage>
</organism>
<gene>
    <name evidence="2" type="ORF">PCOR1329_LOCUS39067</name>
</gene>
<dbReference type="EMBL" id="CAUYUJ010014721">
    <property type="protein sequence ID" value="CAK0845192.1"/>
    <property type="molecule type" value="Genomic_DNA"/>
</dbReference>
<evidence type="ECO:0000313" key="2">
    <source>
        <dbReference type="EMBL" id="CAK0845192.1"/>
    </source>
</evidence>
<name>A0ABN9TH17_9DINO</name>
<sequence length="157" mass="16363">MAGGSSLAARRRRLREVQNGMAAGRASARPPWGGLLRGAAAARAAADKLAKRLSNELEEARKECQCLQGAFASAIANGDIGDKARLDNQAASRAPPVECIVEVCYAEAPVKACSLDVKRPAAGPTVCNLAAPECVPRALANGVVWRSADEQADVLLE</sequence>
<evidence type="ECO:0000313" key="3">
    <source>
        <dbReference type="Proteomes" id="UP001189429"/>
    </source>
</evidence>
<comment type="caution">
    <text evidence="2">The sequence shown here is derived from an EMBL/GenBank/DDBJ whole genome shotgun (WGS) entry which is preliminary data.</text>
</comment>
<keyword evidence="3" id="KW-1185">Reference proteome</keyword>
<feature type="coiled-coil region" evidence="1">
    <location>
        <begin position="39"/>
        <end position="77"/>
    </location>
</feature>
<keyword evidence="1" id="KW-0175">Coiled coil</keyword>
<accession>A0ABN9TH17</accession>
<protein>
    <submittedName>
        <fullName evidence="2">Uncharacterized protein</fullName>
    </submittedName>
</protein>